<dbReference type="Proteomes" id="UP000294901">
    <property type="component" value="Unassembled WGS sequence"/>
</dbReference>
<organism evidence="1 2">
    <name type="scientific">Paractinoplanes brasiliensis</name>
    <dbReference type="NCBI Taxonomy" id="52695"/>
    <lineage>
        <taxon>Bacteria</taxon>
        <taxon>Bacillati</taxon>
        <taxon>Actinomycetota</taxon>
        <taxon>Actinomycetes</taxon>
        <taxon>Micromonosporales</taxon>
        <taxon>Micromonosporaceae</taxon>
        <taxon>Paractinoplanes</taxon>
    </lineage>
</organism>
<keyword evidence="2" id="KW-1185">Reference proteome</keyword>
<protein>
    <submittedName>
        <fullName evidence="1">Uncharacterized protein</fullName>
    </submittedName>
</protein>
<gene>
    <name evidence="1" type="ORF">C8E87_3161</name>
</gene>
<dbReference type="AlphaFoldDB" id="A0A4R6JV90"/>
<reference evidence="1 2" key="1">
    <citation type="submission" date="2019-03" db="EMBL/GenBank/DDBJ databases">
        <title>Sequencing the genomes of 1000 actinobacteria strains.</title>
        <authorList>
            <person name="Klenk H.-P."/>
        </authorList>
    </citation>
    <scope>NUCLEOTIDE SEQUENCE [LARGE SCALE GENOMIC DNA]</scope>
    <source>
        <strain evidence="1 2">DSM 43805</strain>
    </source>
</reference>
<sequence>MWTDTESHLDFHRLWKRVDFLLKVLGTTGRWRTDAVHRPGYKTRGYPVDNRWTAVDNLLRTRRLWIQTRVYTLVSHMRTTGG</sequence>
<proteinExistence type="predicted"/>
<evidence type="ECO:0000313" key="1">
    <source>
        <dbReference type="EMBL" id="TDO39471.1"/>
    </source>
</evidence>
<name>A0A4R6JV90_9ACTN</name>
<evidence type="ECO:0000313" key="2">
    <source>
        <dbReference type="Proteomes" id="UP000294901"/>
    </source>
</evidence>
<dbReference type="EMBL" id="SNWR01000001">
    <property type="protein sequence ID" value="TDO39471.1"/>
    <property type="molecule type" value="Genomic_DNA"/>
</dbReference>
<comment type="caution">
    <text evidence="1">The sequence shown here is derived from an EMBL/GenBank/DDBJ whole genome shotgun (WGS) entry which is preliminary data.</text>
</comment>
<accession>A0A4R6JV90</accession>